<feature type="compositionally biased region" description="Low complexity" evidence="1">
    <location>
        <begin position="22"/>
        <end position="31"/>
    </location>
</feature>
<dbReference type="RefSeq" id="XP_014145110.1">
    <property type="nucleotide sequence ID" value="XM_014289635.1"/>
</dbReference>
<organism evidence="2 3">
    <name type="scientific">Sphaeroforma arctica JP610</name>
    <dbReference type="NCBI Taxonomy" id="667725"/>
    <lineage>
        <taxon>Eukaryota</taxon>
        <taxon>Ichthyosporea</taxon>
        <taxon>Ichthyophonida</taxon>
        <taxon>Sphaeroforma</taxon>
    </lineage>
</organism>
<reference evidence="2 3" key="1">
    <citation type="submission" date="2011-02" db="EMBL/GenBank/DDBJ databases">
        <title>The Genome Sequence of Sphaeroforma arctica JP610.</title>
        <authorList>
            <consortium name="The Broad Institute Genome Sequencing Platform"/>
            <person name="Russ C."/>
            <person name="Cuomo C."/>
            <person name="Young S.K."/>
            <person name="Zeng Q."/>
            <person name="Gargeya S."/>
            <person name="Alvarado L."/>
            <person name="Berlin A."/>
            <person name="Chapman S.B."/>
            <person name="Chen Z."/>
            <person name="Freedman E."/>
            <person name="Gellesch M."/>
            <person name="Goldberg J."/>
            <person name="Griggs A."/>
            <person name="Gujja S."/>
            <person name="Heilman E."/>
            <person name="Heiman D."/>
            <person name="Howarth C."/>
            <person name="Mehta T."/>
            <person name="Neiman D."/>
            <person name="Pearson M."/>
            <person name="Roberts A."/>
            <person name="Saif S."/>
            <person name="Shea T."/>
            <person name="Shenoy N."/>
            <person name="Sisk P."/>
            <person name="Stolte C."/>
            <person name="Sykes S."/>
            <person name="White J."/>
            <person name="Yandava C."/>
            <person name="Burger G."/>
            <person name="Gray M.W."/>
            <person name="Holland P.W.H."/>
            <person name="King N."/>
            <person name="Lang F.B.F."/>
            <person name="Roger A.J."/>
            <person name="Ruiz-Trillo I."/>
            <person name="Haas B."/>
            <person name="Nusbaum C."/>
            <person name="Birren B."/>
        </authorList>
    </citation>
    <scope>NUCLEOTIDE SEQUENCE [LARGE SCALE GENOMIC DNA]</scope>
    <source>
        <strain evidence="2 3">JP610</strain>
    </source>
</reference>
<name>A0A0L0F4T1_9EUKA</name>
<evidence type="ECO:0000256" key="1">
    <source>
        <dbReference type="SAM" id="MobiDB-lite"/>
    </source>
</evidence>
<feature type="region of interest" description="Disordered" evidence="1">
    <location>
        <begin position="1"/>
        <end position="57"/>
    </location>
</feature>
<feature type="non-terminal residue" evidence="2">
    <location>
        <position position="83"/>
    </location>
</feature>
<protein>
    <submittedName>
        <fullName evidence="2">Uncharacterized protein</fullName>
    </submittedName>
</protein>
<proteinExistence type="predicted"/>
<evidence type="ECO:0000313" key="3">
    <source>
        <dbReference type="Proteomes" id="UP000054560"/>
    </source>
</evidence>
<sequence>MPATTANGVDIQSEPTTTAKMNNSESTTSNTDTQAPADAQESAKATEDNKEAVQPSMQNTLDELSFFLTNANSQLRALACTNM</sequence>
<accession>A0A0L0F4T1</accession>
<dbReference type="GeneID" id="25916764"/>
<keyword evidence="3" id="KW-1185">Reference proteome</keyword>
<evidence type="ECO:0000313" key="2">
    <source>
        <dbReference type="EMBL" id="KNC71208.1"/>
    </source>
</evidence>
<dbReference type="Proteomes" id="UP000054560">
    <property type="component" value="Unassembled WGS sequence"/>
</dbReference>
<dbReference type="EMBL" id="KQ249282">
    <property type="protein sequence ID" value="KNC71208.1"/>
    <property type="molecule type" value="Genomic_DNA"/>
</dbReference>
<dbReference type="AlphaFoldDB" id="A0A0L0F4T1"/>
<gene>
    <name evidence="2" type="ORF">SARC_16260</name>
</gene>